<accession>A0ABV7AL35</accession>
<comment type="caution">
    <text evidence="4">The sequence shown here is derived from an EMBL/GenBank/DDBJ whole genome shotgun (WGS) entry which is preliminary data.</text>
</comment>
<evidence type="ECO:0000313" key="4">
    <source>
        <dbReference type="EMBL" id="MFC2970144.1"/>
    </source>
</evidence>
<dbReference type="EMBL" id="JBHRSK010000017">
    <property type="protein sequence ID" value="MFC2970144.1"/>
    <property type="molecule type" value="Genomic_DNA"/>
</dbReference>
<evidence type="ECO:0000259" key="3">
    <source>
        <dbReference type="Pfam" id="PF04187"/>
    </source>
</evidence>
<dbReference type="SUPFAM" id="SSF159501">
    <property type="entry name" value="EreA/ChaN-like"/>
    <property type="match status" value="1"/>
</dbReference>
<dbReference type="RefSeq" id="WP_377834905.1">
    <property type="nucleotide sequence ID" value="NZ_JBHRSK010000017.1"/>
</dbReference>
<evidence type="ECO:0000256" key="1">
    <source>
        <dbReference type="SAM" id="MobiDB-lite"/>
    </source>
</evidence>
<proteinExistence type="predicted"/>
<dbReference type="Gene3D" id="3.40.50.11550">
    <property type="match status" value="1"/>
</dbReference>
<evidence type="ECO:0000256" key="2">
    <source>
        <dbReference type="SAM" id="SignalP"/>
    </source>
</evidence>
<dbReference type="Pfam" id="PF04187">
    <property type="entry name" value="Cofac_haem_bdg"/>
    <property type="match status" value="1"/>
</dbReference>
<dbReference type="InterPro" id="IPR007314">
    <property type="entry name" value="Cofac_haem-bd_dom"/>
</dbReference>
<sequence length="274" mass="28703">MKTLAAALCAALALPAAAAEVTPDALTHLPPADVVILGEVHDNPTHHANQAAAVAALKPRALVFEMLTPEQAARATAKVRGNEAALAKALGWAGSGWPDFKLYYPIFAAAPQAKIYGAALPVAQVRRAVKEGAAKVFGPGADRYGLTTPLPAAQQQTREANQQRDHCNALPDSLLGGMVAAQRLRDAAFARTIVQAMKETGGPVAMITGSGHARRDWGIPAALALAVPDLTVLSIGQLEAPADAQEPFDLWLVTPPTPREDPCKAFRNSQMPKG</sequence>
<protein>
    <submittedName>
        <fullName evidence="4">ChaN family lipoprotein</fullName>
    </submittedName>
</protein>
<dbReference type="Proteomes" id="UP001595443">
    <property type="component" value="Unassembled WGS sequence"/>
</dbReference>
<keyword evidence="5" id="KW-1185">Reference proteome</keyword>
<keyword evidence="2" id="KW-0732">Signal</keyword>
<name>A0ABV7AL35_9RHOB</name>
<feature type="domain" description="Haem-binding uptake Tiki superfamily ChaN" evidence="3">
    <location>
        <begin position="27"/>
        <end position="223"/>
    </location>
</feature>
<feature type="chain" id="PRO_5045730322" evidence="2">
    <location>
        <begin position="19"/>
        <end position="274"/>
    </location>
</feature>
<reference evidence="5" key="1">
    <citation type="journal article" date="2019" name="Int. J. Syst. Evol. Microbiol.">
        <title>The Global Catalogue of Microorganisms (GCM) 10K type strain sequencing project: providing services to taxonomists for standard genome sequencing and annotation.</title>
        <authorList>
            <consortium name="The Broad Institute Genomics Platform"/>
            <consortium name="The Broad Institute Genome Sequencing Center for Infectious Disease"/>
            <person name="Wu L."/>
            <person name="Ma J."/>
        </authorList>
    </citation>
    <scope>NUCLEOTIDE SEQUENCE [LARGE SCALE GENOMIC DNA]</scope>
    <source>
        <strain evidence="5">KCTC 62192</strain>
    </source>
</reference>
<feature type="signal peptide" evidence="2">
    <location>
        <begin position="1"/>
        <end position="18"/>
    </location>
</feature>
<evidence type="ECO:0000313" key="5">
    <source>
        <dbReference type="Proteomes" id="UP001595443"/>
    </source>
</evidence>
<dbReference type="CDD" id="cd14727">
    <property type="entry name" value="ChanN-like"/>
    <property type="match status" value="1"/>
</dbReference>
<feature type="region of interest" description="Disordered" evidence="1">
    <location>
        <begin position="255"/>
        <end position="274"/>
    </location>
</feature>
<gene>
    <name evidence="4" type="ORF">ACFOES_18755</name>
</gene>
<organism evidence="4 5">
    <name type="scientific">Acidimangrovimonas pyrenivorans</name>
    <dbReference type="NCBI Taxonomy" id="2030798"/>
    <lineage>
        <taxon>Bacteria</taxon>
        <taxon>Pseudomonadati</taxon>
        <taxon>Pseudomonadota</taxon>
        <taxon>Alphaproteobacteria</taxon>
        <taxon>Rhodobacterales</taxon>
        <taxon>Paracoccaceae</taxon>
        <taxon>Acidimangrovimonas</taxon>
    </lineage>
</organism>
<keyword evidence="4" id="KW-0449">Lipoprotein</keyword>